<dbReference type="SUPFAM" id="SSF50156">
    <property type="entry name" value="PDZ domain-like"/>
    <property type="match status" value="1"/>
</dbReference>
<dbReference type="InterPro" id="IPR009003">
    <property type="entry name" value="Peptidase_S1_PA"/>
</dbReference>
<dbReference type="PANTHER" id="PTHR43343">
    <property type="entry name" value="PEPTIDASE S12"/>
    <property type="match status" value="1"/>
</dbReference>
<dbReference type="Pfam" id="PF13180">
    <property type="entry name" value="PDZ_2"/>
    <property type="match status" value="1"/>
</dbReference>
<dbReference type="Gene3D" id="2.40.10.10">
    <property type="entry name" value="Trypsin-like serine proteases"/>
    <property type="match status" value="2"/>
</dbReference>
<dbReference type="PANTHER" id="PTHR43343:SF3">
    <property type="entry name" value="PROTEASE DO-LIKE 8, CHLOROPLASTIC"/>
    <property type="match status" value="1"/>
</dbReference>
<dbReference type="SMART" id="SM00228">
    <property type="entry name" value="PDZ"/>
    <property type="match status" value="1"/>
</dbReference>
<dbReference type="CDD" id="cd06781">
    <property type="entry name" value="cpPDZ_BsHtra-like"/>
    <property type="match status" value="1"/>
</dbReference>
<evidence type="ECO:0000256" key="2">
    <source>
        <dbReference type="ARBA" id="ARBA00022670"/>
    </source>
</evidence>
<dbReference type="InterPro" id="IPR043504">
    <property type="entry name" value="Peptidase_S1_PA_chymotrypsin"/>
</dbReference>
<feature type="region of interest" description="Disordered" evidence="5">
    <location>
        <begin position="98"/>
        <end position="132"/>
    </location>
</feature>
<evidence type="ECO:0000256" key="6">
    <source>
        <dbReference type="SAM" id="Phobius"/>
    </source>
</evidence>
<dbReference type="InterPro" id="IPR036034">
    <property type="entry name" value="PDZ_sf"/>
</dbReference>
<gene>
    <name evidence="8" type="ORF">BCR21_14785</name>
</gene>
<reference evidence="9" key="1">
    <citation type="submission" date="2016-09" db="EMBL/GenBank/DDBJ databases">
        <authorList>
            <person name="Gulvik C.A."/>
        </authorList>
    </citation>
    <scope>NUCLEOTIDE SEQUENCE [LARGE SCALE GENOMIC DNA]</scope>
    <source>
        <strain evidence="9">DSM 23328</strain>
    </source>
</reference>
<dbReference type="Proteomes" id="UP000094068">
    <property type="component" value="Unassembled WGS sequence"/>
</dbReference>
<evidence type="ECO:0000256" key="4">
    <source>
        <dbReference type="ARBA" id="ARBA00022825"/>
    </source>
</evidence>
<evidence type="ECO:0000313" key="9">
    <source>
        <dbReference type="Proteomes" id="UP000094068"/>
    </source>
</evidence>
<comment type="similarity">
    <text evidence="1">Belongs to the peptidase S1C family.</text>
</comment>
<feature type="compositionally biased region" description="Gly residues" evidence="5">
    <location>
        <begin position="106"/>
        <end position="116"/>
    </location>
</feature>
<dbReference type="OrthoDB" id="9758917at2"/>
<dbReference type="RefSeq" id="WP_069647286.1">
    <property type="nucleotide sequence ID" value="NZ_MIJZ01000016.1"/>
</dbReference>
<evidence type="ECO:0000256" key="1">
    <source>
        <dbReference type="ARBA" id="ARBA00010541"/>
    </source>
</evidence>
<protein>
    <submittedName>
        <fullName evidence="8">Serine protease</fullName>
    </submittedName>
</protein>
<keyword evidence="2 8" id="KW-0645">Protease</keyword>
<organism evidence="8 9">
    <name type="scientific">Enterococcus ureasiticus</name>
    <dbReference type="NCBI Taxonomy" id="903984"/>
    <lineage>
        <taxon>Bacteria</taxon>
        <taxon>Bacillati</taxon>
        <taxon>Bacillota</taxon>
        <taxon>Bacilli</taxon>
        <taxon>Lactobacillales</taxon>
        <taxon>Enterococcaceae</taxon>
        <taxon>Enterococcus</taxon>
    </lineage>
</organism>
<evidence type="ECO:0000256" key="5">
    <source>
        <dbReference type="SAM" id="MobiDB-lite"/>
    </source>
</evidence>
<dbReference type="GO" id="GO:0006508">
    <property type="term" value="P:proteolysis"/>
    <property type="evidence" value="ECO:0007669"/>
    <property type="project" value="UniProtKB-KW"/>
</dbReference>
<evidence type="ECO:0000259" key="7">
    <source>
        <dbReference type="PROSITE" id="PS50106"/>
    </source>
</evidence>
<keyword evidence="6" id="KW-0812">Transmembrane</keyword>
<keyword evidence="3" id="KW-0378">Hydrolase</keyword>
<dbReference type="PRINTS" id="PR00834">
    <property type="entry name" value="PROTEASES2C"/>
</dbReference>
<feature type="domain" description="PDZ" evidence="7">
    <location>
        <begin position="310"/>
        <end position="410"/>
    </location>
</feature>
<dbReference type="PROSITE" id="PS50106">
    <property type="entry name" value="PDZ"/>
    <property type="match status" value="1"/>
</dbReference>
<dbReference type="Gene3D" id="2.30.42.10">
    <property type="match status" value="1"/>
</dbReference>
<comment type="caution">
    <text evidence="8">The sequence shown here is derived from an EMBL/GenBank/DDBJ whole genome shotgun (WGS) entry which is preliminary data.</text>
</comment>
<feature type="compositionally biased region" description="Low complexity" evidence="5">
    <location>
        <begin position="46"/>
        <end position="58"/>
    </location>
</feature>
<evidence type="ECO:0000256" key="3">
    <source>
        <dbReference type="ARBA" id="ARBA00022801"/>
    </source>
</evidence>
<proteinExistence type="inferred from homology"/>
<feature type="transmembrane region" description="Helical" evidence="6">
    <location>
        <begin position="21"/>
        <end position="43"/>
    </location>
</feature>
<accession>A0A1E5GA73</accession>
<dbReference type="Pfam" id="PF13365">
    <property type="entry name" value="Trypsin_2"/>
    <property type="match status" value="1"/>
</dbReference>
<sequence length="439" mass="46076">MQKKDVTPDSDKKQNGLFKKFGIGLAGGLLGGALVFGGAYAIMGQSPSSSNSPTTTNSVKDNKGDTKVTNVNLDVTSDVTKAVDKVKDSVVSVINLQSPTQNADDGGLGSIFGGNDGNQEDSSKSDGSDLQAASEGSGVIYKKDGKTAYVVTNNHVVDQAKGLEVILHDGTKVQGELVGTDSYTDLAVIKISSDKVDSIAEFGNSDKLKIGEPALAIGSPLGSAYANSVTQGIISSLNRNIQNENNGQAININAIQTDAAINPGNSGGPLVNIEGQVIGINSVKIVQAQSQVNVEGMGFAIPSNDVVNIINQLEKDGKVTRPALGISMEELTNVSTQQRKEILKLPESVQMGVLVRTVQTATPADKAGLEKYDVITKIDGEDISSVTDLQSALYKKKVGDKMKITFYRDGKEQSVDVDLTIDQSALKQNSSNSNNSQNP</sequence>
<dbReference type="STRING" id="903984.BCR21_14785"/>
<evidence type="ECO:0000313" key="8">
    <source>
        <dbReference type="EMBL" id="OEG09608.1"/>
    </source>
</evidence>
<keyword evidence="6" id="KW-1133">Transmembrane helix</keyword>
<dbReference type="SUPFAM" id="SSF50494">
    <property type="entry name" value="Trypsin-like serine proteases"/>
    <property type="match status" value="1"/>
</dbReference>
<dbReference type="InterPro" id="IPR051201">
    <property type="entry name" value="Chloro_Bact_Ser_Proteases"/>
</dbReference>
<keyword evidence="6" id="KW-0472">Membrane</keyword>
<name>A0A1E5GA73_9ENTE</name>
<feature type="region of interest" description="Disordered" evidence="5">
    <location>
        <begin position="45"/>
        <end position="65"/>
    </location>
</feature>
<dbReference type="AlphaFoldDB" id="A0A1E5GA73"/>
<dbReference type="InterPro" id="IPR001478">
    <property type="entry name" value="PDZ"/>
</dbReference>
<keyword evidence="4" id="KW-0720">Serine protease</keyword>
<dbReference type="EMBL" id="MIJZ01000016">
    <property type="protein sequence ID" value="OEG09608.1"/>
    <property type="molecule type" value="Genomic_DNA"/>
</dbReference>
<dbReference type="GO" id="GO:0004252">
    <property type="term" value="F:serine-type endopeptidase activity"/>
    <property type="evidence" value="ECO:0007669"/>
    <property type="project" value="InterPro"/>
</dbReference>
<dbReference type="InterPro" id="IPR001940">
    <property type="entry name" value="Peptidase_S1C"/>
</dbReference>
<keyword evidence="9" id="KW-1185">Reference proteome</keyword>